<dbReference type="OrthoDB" id="3257981at2759"/>
<keyword evidence="3" id="KW-1185">Reference proteome</keyword>
<dbReference type="SUPFAM" id="SSF52047">
    <property type="entry name" value="RNI-like"/>
    <property type="match status" value="1"/>
</dbReference>
<protein>
    <recommendedName>
        <fullName evidence="4">F-box domain-containing protein</fullName>
    </recommendedName>
</protein>
<dbReference type="Proteomes" id="UP000813427">
    <property type="component" value="Unassembled WGS sequence"/>
</dbReference>
<proteinExistence type="predicted"/>
<dbReference type="Gene3D" id="3.80.10.10">
    <property type="entry name" value="Ribonuclease Inhibitor"/>
    <property type="match status" value="1"/>
</dbReference>
<dbReference type="EMBL" id="JAGPXF010000008">
    <property type="protein sequence ID" value="KAH7232839.1"/>
    <property type="molecule type" value="Genomic_DNA"/>
</dbReference>
<feature type="region of interest" description="Disordered" evidence="1">
    <location>
        <begin position="534"/>
        <end position="553"/>
    </location>
</feature>
<reference evidence="2" key="1">
    <citation type="journal article" date="2021" name="Nat. Commun.">
        <title>Genetic determinants of endophytism in the Arabidopsis root mycobiome.</title>
        <authorList>
            <person name="Mesny F."/>
            <person name="Miyauchi S."/>
            <person name="Thiergart T."/>
            <person name="Pickel B."/>
            <person name="Atanasova L."/>
            <person name="Karlsson M."/>
            <person name="Huettel B."/>
            <person name="Barry K.W."/>
            <person name="Haridas S."/>
            <person name="Chen C."/>
            <person name="Bauer D."/>
            <person name="Andreopoulos W."/>
            <person name="Pangilinan J."/>
            <person name="LaButti K."/>
            <person name="Riley R."/>
            <person name="Lipzen A."/>
            <person name="Clum A."/>
            <person name="Drula E."/>
            <person name="Henrissat B."/>
            <person name="Kohler A."/>
            <person name="Grigoriev I.V."/>
            <person name="Martin F.M."/>
            <person name="Hacquard S."/>
        </authorList>
    </citation>
    <scope>NUCLEOTIDE SEQUENCE</scope>
    <source>
        <strain evidence="2">MPI-SDFR-AT-0068</strain>
    </source>
</reference>
<name>A0A8K0RMJ4_9HYPO</name>
<evidence type="ECO:0000256" key="1">
    <source>
        <dbReference type="SAM" id="MobiDB-lite"/>
    </source>
</evidence>
<accession>A0A8K0RMJ4</accession>
<evidence type="ECO:0000313" key="3">
    <source>
        <dbReference type="Proteomes" id="UP000813427"/>
    </source>
</evidence>
<organism evidence="2 3">
    <name type="scientific">Fusarium tricinctum</name>
    <dbReference type="NCBI Taxonomy" id="61284"/>
    <lineage>
        <taxon>Eukaryota</taxon>
        <taxon>Fungi</taxon>
        <taxon>Dikarya</taxon>
        <taxon>Ascomycota</taxon>
        <taxon>Pezizomycotina</taxon>
        <taxon>Sordariomycetes</taxon>
        <taxon>Hypocreomycetidae</taxon>
        <taxon>Hypocreales</taxon>
        <taxon>Nectriaceae</taxon>
        <taxon>Fusarium</taxon>
        <taxon>Fusarium tricinctum species complex</taxon>
    </lineage>
</organism>
<sequence length="632" mass="72557">MALDYDHDVSLLMRESSRASINRFYGEKNQRHSLLLDKVMQGRSRASSSRLIRLPAEILSPIVDLLSDDKPTLASLALVNSDCRQLARCCQFAEVHFDYSLRIHQLIAKLANEPSPQLSQPSIAACIRKITFASRPRYVKEIHRQLYESIYGDEKESVTRERRDVLRKEGNTHYTLLRAVAVQAISDLPNLETLILRDGFSLDRECIQRITRCVAHHIVLDGTPIDESWSLRPPLTPPTWPIRSLSLNIQLAFAKVREHHQGGNSVTHPLTNFFSTLFQLCSPTLESLTWSYMEFTRNYSTPVSIGSIITLFPRLRHLQLAWIKLDEIAISSFFASPLKSLDLTGEIVASAGTLCCESFRDLESLVIPDLPREASACKGIADFMTYRKGIHRLYINEHDEAFGNSAHLDRYILPALDSPDWSNLRSLSLAWGMSTVGQLPNIQYKAQVPAGALEIIGRILSLEQLSLCSGRRSGRQHQWAVDHDELCYHFSRLKGLKRLVLVRDTYLTPGDEINFEQYYELRLISAKEMIDANKRPELDENDKTQIEDTDEEDDPQKYIWERAHRNRMLEQAEKYAAILPKLEWMFCGQRPMSFTKVYEGITQRRIAVPLTRGRDECWKDLESSFRKWVSYS</sequence>
<comment type="caution">
    <text evidence="2">The sequence shown here is derived from an EMBL/GenBank/DDBJ whole genome shotgun (WGS) entry which is preliminary data.</text>
</comment>
<gene>
    <name evidence="2" type="ORF">BKA59DRAFT_446327</name>
</gene>
<evidence type="ECO:0000313" key="2">
    <source>
        <dbReference type="EMBL" id="KAH7232839.1"/>
    </source>
</evidence>
<evidence type="ECO:0008006" key="4">
    <source>
        <dbReference type="Google" id="ProtNLM"/>
    </source>
</evidence>
<feature type="compositionally biased region" description="Basic and acidic residues" evidence="1">
    <location>
        <begin position="534"/>
        <end position="546"/>
    </location>
</feature>
<dbReference type="AlphaFoldDB" id="A0A8K0RMJ4"/>
<dbReference type="InterPro" id="IPR032675">
    <property type="entry name" value="LRR_dom_sf"/>
</dbReference>